<keyword evidence="4" id="KW-0460">Magnesium</keyword>
<feature type="compositionally biased region" description="Basic residues" evidence="6">
    <location>
        <begin position="106"/>
        <end position="122"/>
    </location>
</feature>
<dbReference type="SMART" id="SM00316">
    <property type="entry name" value="S1"/>
    <property type="match status" value="1"/>
</dbReference>
<proteinExistence type="predicted"/>
<feature type="compositionally biased region" description="Basic residues" evidence="6">
    <location>
        <begin position="1383"/>
        <end position="1394"/>
    </location>
</feature>
<dbReference type="SUPFAM" id="SSF50249">
    <property type="entry name" value="Nucleic acid-binding proteins"/>
    <property type="match status" value="1"/>
</dbReference>
<dbReference type="CDD" id="cd04453">
    <property type="entry name" value="S1_RNase_E"/>
    <property type="match status" value="1"/>
</dbReference>
<evidence type="ECO:0000256" key="1">
    <source>
        <dbReference type="ARBA" id="ARBA00001946"/>
    </source>
</evidence>
<dbReference type="NCBIfam" id="TIGR00757">
    <property type="entry name" value="RNaseEG"/>
    <property type="match status" value="1"/>
</dbReference>
<dbReference type="InterPro" id="IPR003029">
    <property type="entry name" value="S1_domain"/>
</dbReference>
<dbReference type="Gene3D" id="1.10.10.2480">
    <property type="match status" value="1"/>
</dbReference>
<feature type="compositionally biased region" description="Basic and acidic residues" evidence="6">
    <location>
        <begin position="432"/>
        <end position="444"/>
    </location>
</feature>
<feature type="region of interest" description="Disordered" evidence="6">
    <location>
        <begin position="321"/>
        <end position="470"/>
    </location>
</feature>
<evidence type="ECO:0000256" key="2">
    <source>
        <dbReference type="ARBA" id="ARBA00022723"/>
    </source>
</evidence>
<feature type="domain" description="S1 motif" evidence="7">
    <location>
        <begin position="528"/>
        <end position="611"/>
    </location>
</feature>
<feature type="compositionally biased region" description="Polar residues" evidence="6">
    <location>
        <begin position="1363"/>
        <end position="1378"/>
    </location>
</feature>
<evidence type="ECO:0000256" key="5">
    <source>
        <dbReference type="ARBA" id="ARBA00022884"/>
    </source>
</evidence>
<dbReference type="Gene3D" id="2.40.50.140">
    <property type="entry name" value="Nucleic acid-binding proteins"/>
    <property type="match status" value="1"/>
</dbReference>
<evidence type="ECO:0000256" key="6">
    <source>
        <dbReference type="SAM" id="MobiDB-lite"/>
    </source>
</evidence>
<feature type="compositionally biased region" description="Low complexity" evidence="6">
    <location>
        <begin position="79"/>
        <end position="105"/>
    </location>
</feature>
<evidence type="ECO:0000256" key="4">
    <source>
        <dbReference type="ARBA" id="ARBA00022842"/>
    </source>
</evidence>
<dbReference type="RefSeq" id="WP_025387997.1">
    <property type="nucleotide sequence ID" value="NZ_CP004350.1"/>
</dbReference>
<feature type="region of interest" description="Disordered" evidence="6">
    <location>
        <begin position="1105"/>
        <end position="1394"/>
    </location>
</feature>
<feature type="compositionally biased region" description="Basic and acidic residues" evidence="6">
    <location>
        <begin position="1186"/>
        <end position="1205"/>
    </location>
</feature>
<dbReference type="PANTHER" id="PTHR30001:SF0">
    <property type="entry name" value="RIBONUCLEASE G"/>
    <property type="match status" value="1"/>
</dbReference>
<dbReference type="Proteomes" id="UP000019226">
    <property type="component" value="Chromosome"/>
</dbReference>
<keyword evidence="3" id="KW-0378">Hydrolase</keyword>
<feature type="region of interest" description="Disordered" evidence="6">
    <location>
        <begin position="75"/>
        <end position="289"/>
    </location>
</feature>
<gene>
    <name evidence="8" type="ORF">CCASEI_10975</name>
</gene>
<evidence type="ECO:0000259" key="7">
    <source>
        <dbReference type="PROSITE" id="PS50126"/>
    </source>
</evidence>
<evidence type="ECO:0000256" key="3">
    <source>
        <dbReference type="ARBA" id="ARBA00022801"/>
    </source>
</evidence>
<dbReference type="EMBL" id="CP004350">
    <property type="protein sequence ID" value="AHI20750.1"/>
    <property type="molecule type" value="Genomic_DNA"/>
</dbReference>
<feature type="compositionally biased region" description="Basic and acidic residues" evidence="6">
    <location>
        <begin position="920"/>
        <end position="988"/>
    </location>
</feature>
<feature type="compositionally biased region" description="Basic and acidic residues" evidence="6">
    <location>
        <begin position="1158"/>
        <end position="1168"/>
    </location>
</feature>
<feature type="compositionally biased region" description="Polar residues" evidence="6">
    <location>
        <begin position="1337"/>
        <end position="1349"/>
    </location>
</feature>
<evidence type="ECO:0000313" key="9">
    <source>
        <dbReference type="Proteomes" id="UP000019226"/>
    </source>
</evidence>
<sequence length="1394" mass="152516">MATADEQLKEQLSGAAALAAQIDKEKLGDKVRVYSLAKQLGISSKLLIEQLHLQGISKRAQSALSAEEVGKVFDSLPGKESAPASAEAESAAAAEAEAEAEAPAPKARKAAKKASKVTKKTATKATKSTQKKTTRKSAAKSEAPVEVKDDAAAPAVEETSADAPQAEEAPQKKTRKRAVKKNTRKQTKKAAESTPIETAPAAEETPVDDAAVQAAVEAEAQAAVAEAAAAPVAEETLQTETRKRSKTRRVVKRSAGTPEAPATESPVAETTAADNESEAESGDDSDKLRYRVQKNVENEILQIEGKVESELAAVALEALAEKNHDGDDSEDSDEHDIQIDDSFVESLLTPPAPKKTEEDDVLAAYAPIFMPPQPASASNAAVKDASSDGDSADSHDDNAADGSSVRRRRGHRGTSRGRGKDTTTSANAANPEKPEVEIIDEPRGIKGSTRIESQRRRRAEMRSKDRENRHVVTQAEFLARREAVERTMVVRERERHDGPDTITQVGVLEDGMLVEHFVTDETNTSSIGNIYLGRVQNVLPSMEAAFIDIGTGRNGVLYAGEVNWRQAGLGGRSRKIEQAMKSGDQVLVQVAKDPVGHKGPRLTTQISLPGRFLVYVPGGRNAGISRKLPAPERKRLKEILEKVVPDQGGAIIRTAAENVAEEAIAADVNRLHDRWNDIQESAKKEKSSKGSDPVALYEEPQMLVKVVRDLFNEDFDRLVVDGERPFEVVSSYVNRLAPELADRVFKYDRSENGGVDAFETYRIDEQLQKALSRKVWLPSGGTLVIDRTEAMTVVDVNTGKFTGTGGNLEETVTKNNLEAAEEVVRQMRLRDLGGMIVVDFIDMVLPENQELVLRRLKEALGRDRTRHQVSEVTSLGLVQMTRKRLGSGLLETFSTECEACQGRGLILHEDPVEEGPFEAQPHDHRNDHRGDSRDNRGDQRRGHKNARDNARDNNQHDKHDNEPDDQHDQGDSHDEHEDSNAHSSERGSRRGQSRRSATKRAGRRGPSTRNEPRRNDSRRSGSSNDDSSLEDLIAGIVVDSSNVKNEDSRDDHRDAQRRAQRRSQRGSQRDAQRDSKQETQHEDSGSGVRGVSDIESIAFAASDRAEALDEVGEFSSYVSEDKDSSADLSVKQGGKSYDEAVKEFEASPRRKRKTRGNSRSDHAPRPQDFDDAVAISKSSTDSDSDGDARSAKGSQDDAPAKEIKRDSKRRRVRATNRRQDTEQRPVNVGNGATEDSSTTERGAAKSASGQREDSARSEAKRAQVQAVTRGRRRAVRRVSQPRNPNQGAAAEKNAQAESREAANSGVETQRKRTESDVEVTTVRRGRKRAVRRVNPRAESQQETKQSGSGASEKKAAQRELQKNEQVSGQSSEQSTAQKSSGGRTRRRVARRGSK</sequence>
<feature type="compositionally biased region" description="Basic and acidic residues" evidence="6">
    <location>
        <begin position="1351"/>
        <end position="1362"/>
    </location>
</feature>
<dbReference type="PROSITE" id="PS50126">
    <property type="entry name" value="S1"/>
    <property type="match status" value="1"/>
</dbReference>
<feature type="compositionally biased region" description="Basic and acidic residues" evidence="6">
    <location>
        <begin position="1250"/>
        <end position="1261"/>
    </location>
</feature>
<feature type="compositionally biased region" description="Basic residues" evidence="6">
    <location>
        <begin position="989"/>
        <end position="1003"/>
    </location>
</feature>
<keyword evidence="2" id="KW-0479">Metal-binding</keyword>
<evidence type="ECO:0000313" key="8">
    <source>
        <dbReference type="EMBL" id="AHI20750.1"/>
    </source>
</evidence>
<accession>A0ABM5PRN9</accession>
<feature type="compositionally biased region" description="Basic residues" evidence="6">
    <location>
        <begin position="1206"/>
        <end position="1216"/>
    </location>
</feature>
<dbReference type="Pfam" id="PF04760">
    <property type="entry name" value="IF2_N"/>
    <property type="match status" value="1"/>
</dbReference>
<feature type="compositionally biased region" description="Basic and acidic residues" evidence="6">
    <location>
        <begin position="1010"/>
        <end position="1019"/>
    </location>
</feature>
<dbReference type="InterPro" id="IPR004659">
    <property type="entry name" value="RNase_E/G"/>
</dbReference>
<feature type="compositionally biased region" description="Basic residues" evidence="6">
    <location>
        <begin position="172"/>
        <end position="188"/>
    </location>
</feature>
<dbReference type="GeneID" id="82878299"/>
<dbReference type="InterPro" id="IPR019307">
    <property type="entry name" value="RNA-bd_AU-1/RNase_E/G"/>
</dbReference>
<reference evidence="9" key="1">
    <citation type="submission" date="2013-02" db="EMBL/GenBank/DDBJ databases">
        <title>The complete genome sequence of Corynebacterium casei LMG S-19264 (=DSM 44701).</title>
        <authorList>
            <person name="Ruckert C."/>
            <person name="Albersmeier A."/>
            <person name="Kalinowski J."/>
        </authorList>
    </citation>
    <scope>NUCLEOTIDE SEQUENCE [LARGE SCALE GENOMIC DNA]</scope>
    <source>
        <strain evidence="9">LMG S-19264</strain>
    </source>
</reference>
<feature type="compositionally biased region" description="Basic and acidic residues" evidence="6">
    <location>
        <begin position="1067"/>
        <end position="1084"/>
    </location>
</feature>
<feature type="compositionally biased region" description="Basic residues" evidence="6">
    <location>
        <begin position="129"/>
        <end position="138"/>
    </location>
</feature>
<feature type="compositionally biased region" description="Basic residues" evidence="6">
    <location>
        <begin position="243"/>
        <end position="252"/>
    </location>
</feature>
<comment type="cofactor">
    <cofactor evidence="1">
        <name>Mg(2+)</name>
        <dbReference type="ChEBI" id="CHEBI:18420"/>
    </cofactor>
</comment>
<feature type="compositionally biased region" description="Basic and acidic residues" evidence="6">
    <location>
        <begin position="1136"/>
        <end position="1148"/>
    </location>
</feature>
<feature type="compositionally biased region" description="Low complexity" evidence="6">
    <location>
        <begin position="208"/>
        <end position="235"/>
    </location>
</feature>
<keyword evidence="5" id="KW-0694">RNA-binding</keyword>
<protein>
    <submittedName>
        <fullName evidence="8">Ribonuclease E</fullName>
    </submittedName>
</protein>
<dbReference type="InterPro" id="IPR006847">
    <property type="entry name" value="IF2_N"/>
</dbReference>
<feature type="compositionally biased region" description="Basic residues" evidence="6">
    <location>
        <begin position="1323"/>
        <end position="1334"/>
    </location>
</feature>
<feature type="compositionally biased region" description="Basic and acidic residues" evidence="6">
    <location>
        <begin position="1044"/>
        <end position="1057"/>
    </location>
</feature>
<organism evidence="8 9">
    <name type="scientific">Corynebacterium casei LMG S-19264</name>
    <dbReference type="NCBI Taxonomy" id="1285583"/>
    <lineage>
        <taxon>Bacteria</taxon>
        <taxon>Bacillati</taxon>
        <taxon>Actinomycetota</taxon>
        <taxon>Actinomycetes</taxon>
        <taxon>Mycobacteriales</taxon>
        <taxon>Corynebacteriaceae</taxon>
        <taxon>Corynebacterium</taxon>
    </lineage>
</organism>
<dbReference type="Pfam" id="PF10150">
    <property type="entry name" value="RNase_E_G"/>
    <property type="match status" value="1"/>
</dbReference>
<name>A0ABM5PRN9_9CORY</name>
<keyword evidence="9" id="KW-1185">Reference proteome</keyword>
<dbReference type="PANTHER" id="PTHR30001">
    <property type="entry name" value="RIBONUCLEASE"/>
    <property type="match status" value="1"/>
</dbReference>
<feature type="region of interest" description="Disordered" evidence="6">
    <location>
        <begin position="914"/>
        <end position="1092"/>
    </location>
</feature>
<feature type="compositionally biased region" description="Basic residues" evidence="6">
    <location>
        <begin position="405"/>
        <end position="417"/>
    </location>
</feature>
<dbReference type="InterPro" id="IPR012340">
    <property type="entry name" value="NA-bd_OB-fold"/>
</dbReference>
<feature type="compositionally biased region" description="Basic and acidic residues" evidence="6">
    <location>
        <begin position="460"/>
        <end position="470"/>
    </location>
</feature>